<dbReference type="Pfam" id="PF00491">
    <property type="entry name" value="Arginase"/>
    <property type="match status" value="1"/>
</dbReference>
<dbReference type="RefSeq" id="WP_058518392.1">
    <property type="nucleotide sequence ID" value="NZ_CAAAIE010000003.1"/>
</dbReference>
<organism evidence="6 7">
    <name type="scientific">Legionella parisiensis</name>
    <dbReference type="NCBI Taxonomy" id="45071"/>
    <lineage>
        <taxon>Bacteria</taxon>
        <taxon>Pseudomonadati</taxon>
        <taxon>Pseudomonadota</taxon>
        <taxon>Gammaproteobacteria</taxon>
        <taxon>Legionellales</taxon>
        <taxon>Legionellaceae</taxon>
        <taxon>Legionella</taxon>
    </lineage>
</organism>
<dbReference type="GO" id="GO:0008783">
    <property type="term" value="F:agmatinase activity"/>
    <property type="evidence" value="ECO:0007669"/>
    <property type="project" value="TreeGrafter"/>
</dbReference>
<dbReference type="Gene3D" id="3.40.800.10">
    <property type="entry name" value="Ureohydrolase domain"/>
    <property type="match status" value="1"/>
</dbReference>
<protein>
    <submittedName>
        <fullName evidence="6">Agmatinase</fullName>
    </submittedName>
</protein>
<dbReference type="OrthoDB" id="9789727at2"/>
<dbReference type="GO" id="GO:0033389">
    <property type="term" value="P:putrescine biosynthetic process from arginine, via agmatine"/>
    <property type="evidence" value="ECO:0007669"/>
    <property type="project" value="TreeGrafter"/>
</dbReference>
<comment type="cofactor">
    <cofactor evidence="4">
        <name>Mn(2+)</name>
        <dbReference type="ChEBI" id="CHEBI:29035"/>
    </cofactor>
    <text evidence="4">Binds 2 manganese ions per subunit.</text>
</comment>
<comment type="similarity">
    <text evidence="1">Belongs to the arginase family. Agmatinase subfamily.</text>
</comment>
<keyword evidence="7" id="KW-1185">Reference proteome</keyword>
<evidence type="ECO:0000313" key="7">
    <source>
        <dbReference type="Proteomes" id="UP000095229"/>
    </source>
</evidence>
<dbReference type="PATRIC" id="fig|45071.6.peg.2838"/>
<evidence type="ECO:0000256" key="4">
    <source>
        <dbReference type="PIRSR" id="PIRSR036979-1"/>
    </source>
</evidence>
<feature type="binding site" evidence="4">
    <location>
        <position position="134"/>
    </location>
    <ligand>
        <name>Mn(2+)</name>
        <dbReference type="ChEBI" id="CHEBI:29035"/>
        <label>1</label>
    </ligand>
</feature>
<dbReference type="Proteomes" id="UP000095229">
    <property type="component" value="Unassembled WGS sequence"/>
</dbReference>
<keyword evidence="3 5" id="KW-0378">Hydrolase</keyword>
<gene>
    <name evidence="6" type="primary">speB</name>
    <name evidence="6" type="ORF">lpari_03536</name>
</gene>
<dbReference type="PANTHER" id="PTHR11358:SF26">
    <property type="entry name" value="GUANIDINO ACID HYDROLASE, MITOCHONDRIAL"/>
    <property type="match status" value="1"/>
</dbReference>
<feature type="binding site" evidence="4">
    <location>
        <position position="132"/>
    </location>
    <ligand>
        <name>Mn(2+)</name>
        <dbReference type="ChEBI" id="CHEBI:29035"/>
        <label>1</label>
    </ligand>
</feature>
<dbReference type="STRING" id="45071.Lpar_2642"/>
<dbReference type="PROSITE" id="PS51409">
    <property type="entry name" value="ARGINASE_2"/>
    <property type="match status" value="1"/>
</dbReference>
<feature type="binding site" evidence="4">
    <location>
        <position position="221"/>
    </location>
    <ligand>
        <name>Mn(2+)</name>
        <dbReference type="ChEBI" id="CHEBI:29035"/>
        <label>1</label>
    </ligand>
</feature>
<keyword evidence="4" id="KW-0464">Manganese</keyword>
<evidence type="ECO:0000256" key="5">
    <source>
        <dbReference type="RuleBase" id="RU003684"/>
    </source>
</evidence>
<evidence type="ECO:0000256" key="2">
    <source>
        <dbReference type="ARBA" id="ARBA00022723"/>
    </source>
</evidence>
<sequence>MAQLNYATCLDYEKAKAVIFGVNTQCAGTAPTFSCKSKQTEFSADFIRTIDNRLYSLPENFKSGDALWDAGNLEITDHTLANEIEIVSTCFYELIRNNKKPICLGGDHIIKYAAMKALDQVIPKEYGVIYLDAHPDCEAQDTLSYSSILHHGFLLPSLTPRQIMLMGIRQFTESEASALSHYHPDIGVIMGSEFYNTQMEVLSQKIITQFSGLKYLYLSIDLDGLNPACAPAVESPYPGGPDINQILYLLHILHQHFTFIGMDISELIPELDHTHSTALSAARILKEFYSVA</sequence>
<feature type="binding site" evidence="4">
    <location>
        <position position="136"/>
    </location>
    <ligand>
        <name>Mn(2+)</name>
        <dbReference type="ChEBI" id="CHEBI:29035"/>
        <label>1</label>
    </ligand>
</feature>
<dbReference type="PANTHER" id="PTHR11358">
    <property type="entry name" value="ARGINASE/AGMATINASE"/>
    <property type="match status" value="1"/>
</dbReference>
<dbReference type="GO" id="GO:0046872">
    <property type="term" value="F:metal ion binding"/>
    <property type="evidence" value="ECO:0007669"/>
    <property type="project" value="UniProtKB-KW"/>
</dbReference>
<dbReference type="InterPro" id="IPR020855">
    <property type="entry name" value="Ureohydrolase_Mn_BS"/>
</dbReference>
<dbReference type="EMBL" id="LSOG01000094">
    <property type="protein sequence ID" value="OEH45485.1"/>
    <property type="molecule type" value="Genomic_DNA"/>
</dbReference>
<comment type="caution">
    <text evidence="6">The sequence shown here is derived from an EMBL/GenBank/DDBJ whole genome shotgun (WGS) entry which is preliminary data.</text>
</comment>
<name>A0A1E5JLR6_9GAMM</name>
<keyword evidence="2 4" id="KW-0479">Metal-binding</keyword>
<dbReference type="PRINTS" id="PR00116">
    <property type="entry name" value="ARGINASE"/>
</dbReference>
<accession>A0A1E5JLR6</accession>
<dbReference type="PROSITE" id="PS01053">
    <property type="entry name" value="ARGINASE_1"/>
    <property type="match status" value="1"/>
</dbReference>
<reference evidence="6 7" key="1">
    <citation type="submission" date="2016-02" db="EMBL/GenBank/DDBJ databases">
        <title>Secondary metabolites in Legionella.</title>
        <authorList>
            <person name="Tobias N.J."/>
            <person name="Bode H.B."/>
        </authorList>
    </citation>
    <scope>NUCLEOTIDE SEQUENCE [LARGE SCALE GENOMIC DNA]</scope>
    <source>
        <strain evidence="6 7">DSM 19216</strain>
    </source>
</reference>
<dbReference type="InterPro" id="IPR023696">
    <property type="entry name" value="Ureohydrolase_dom_sf"/>
</dbReference>
<dbReference type="PIRSF" id="PIRSF036979">
    <property type="entry name" value="Arginase"/>
    <property type="match status" value="1"/>
</dbReference>
<dbReference type="AlphaFoldDB" id="A0A1E5JLR6"/>
<dbReference type="InterPro" id="IPR006035">
    <property type="entry name" value="Ureohydrolase"/>
</dbReference>
<feature type="binding site" evidence="4">
    <location>
        <position position="108"/>
    </location>
    <ligand>
        <name>Mn(2+)</name>
        <dbReference type="ChEBI" id="CHEBI:29035"/>
        <label>1</label>
    </ligand>
</feature>
<dbReference type="SUPFAM" id="SSF52768">
    <property type="entry name" value="Arginase/deacetylase"/>
    <property type="match status" value="1"/>
</dbReference>
<feature type="binding site" evidence="4">
    <location>
        <position position="223"/>
    </location>
    <ligand>
        <name>Mn(2+)</name>
        <dbReference type="ChEBI" id="CHEBI:29035"/>
        <label>1</label>
    </ligand>
</feature>
<evidence type="ECO:0000256" key="3">
    <source>
        <dbReference type="ARBA" id="ARBA00022801"/>
    </source>
</evidence>
<proteinExistence type="inferred from homology"/>
<evidence type="ECO:0000313" key="6">
    <source>
        <dbReference type="EMBL" id="OEH45485.1"/>
    </source>
</evidence>
<evidence type="ECO:0000256" key="1">
    <source>
        <dbReference type="ARBA" id="ARBA00009227"/>
    </source>
</evidence>